<dbReference type="Pfam" id="PF21788">
    <property type="entry name" value="TNP-like_GBD"/>
    <property type="match status" value="2"/>
</dbReference>
<dbReference type="Pfam" id="PF21787">
    <property type="entry name" value="TNP-like_RNaseH_N"/>
    <property type="match status" value="1"/>
</dbReference>
<dbReference type="Proteomes" id="UP000478052">
    <property type="component" value="Unassembled WGS sequence"/>
</dbReference>
<keyword evidence="7" id="KW-0695">RNA-directed DNA polymerase</keyword>
<dbReference type="SMART" id="SM00980">
    <property type="entry name" value="THAP"/>
    <property type="match status" value="1"/>
</dbReference>
<proteinExistence type="predicted"/>
<accession>A0A6G0W1E6</accession>
<dbReference type="GO" id="GO:0003964">
    <property type="term" value="F:RNA-directed DNA polymerase activity"/>
    <property type="evidence" value="ECO:0007669"/>
    <property type="project" value="UniProtKB-KW"/>
</dbReference>
<dbReference type="GO" id="GO:0008270">
    <property type="term" value="F:zinc ion binding"/>
    <property type="evidence" value="ECO:0007669"/>
    <property type="project" value="UniProtKB-KW"/>
</dbReference>
<evidence type="ECO:0000256" key="1">
    <source>
        <dbReference type="ARBA" id="ARBA00022723"/>
    </source>
</evidence>
<gene>
    <name evidence="7" type="ORF">FWK35_00029257</name>
</gene>
<evidence type="ECO:0000256" key="3">
    <source>
        <dbReference type="ARBA" id="ARBA00022833"/>
    </source>
</evidence>
<sequence length="543" mass="61799">MFVVVQEMLLAKILEIPKNEKCREQWLNFIRKFKTDDKTIKLRSIVCTEHFTADCFKKYNNTNLLKEFSVPSISVSRLKSAKINVPEVKFMLLKPATTEITEPKTVKTYDFEIDGVQPIDCVSDELQSSFNTLKNSSTESIILDHEPSPFSIGCPIQKVVSRDLFSKAAILCDSDTPKKTFFKKNNFSPAYRFVRDEFNCVLPCPRTLSKWYVHVDAEPGFTKEAIDTLSLVCKNSSTTIYCSLLMDEISIRKHVEWDGFTYHGYNNFGSEIQNETMEEATECFVLMAVGVNASWKIPVGYFLCNHLNSTQKVNLIRRCIDVVSETDANPANIITSFNVHDHNVNVVFDAAHMIKLIRNTFGEKKILIDHNGGVINFNFIEKLLFLQENEKCHLDALLFCKDNLKLDEFKDCEATIHFIRIMNDAFDILNSRNLVPYGFKGAVYRGLGNCMALEDIPILNCSSVTDPIMAINNSNCTLNKDINLEAEQYNFENDGLHLNFELSEFSKEVSVYIAGFVSHKFVKDKGGLTYPSDDVIKICVTTE</sequence>
<evidence type="ECO:0000256" key="5">
    <source>
        <dbReference type="PROSITE-ProRule" id="PRU00309"/>
    </source>
</evidence>
<dbReference type="OrthoDB" id="7312725at2759"/>
<name>A0A6G0W1E6_APHCR</name>
<keyword evidence="7" id="KW-0808">Transferase</keyword>
<keyword evidence="8" id="KW-1185">Reference proteome</keyword>
<dbReference type="InterPro" id="IPR006612">
    <property type="entry name" value="THAP_Znf"/>
</dbReference>
<evidence type="ECO:0000259" key="6">
    <source>
        <dbReference type="PROSITE" id="PS50950"/>
    </source>
</evidence>
<evidence type="ECO:0000256" key="4">
    <source>
        <dbReference type="ARBA" id="ARBA00023125"/>
    </source>
</evidence>
<keyword evidence="3" id="KW-0862">Zinc</keyword>
<dbReference type="SUPFAM" id="SSF57716">
    <property type="entry name" value="Glucocorticoid receptor-like (DNA-binding domain)"/>
    <property type="match status" value="1"/>
</dbReference>
<dbReference type="EMBL" id="VUJU01009661">
    <property type="protein sequence ID" value="KAF0718591.1"/>
    <property type="molecule type" value="Genomic_DNA"/>
</dbReference>
<feature type="non-terminal residue" evidence="7">
    <location>
        <position position="543"/>
    </location>
</feature>
<dbReference type="InterPro" id="IPR048365">
    <property type="entry name" value="TNP-like_RNaseH_N"/>
</dbReference>
<organism evidence="7 8">
    <name type="scientific">Aphis craccivora</name>
    <name type="common">Cowpea aphid</name>
    <dbReference type="NCBI Taxonomy" id="307492"/>
    <lineage>
        <taxon>Eukaryota</taxon>
        <taxon>Metazoa</taxon>
        <taxon>Ecdysozoa</taxon>
        <taxon>Arthropoda</taxon>
        <taxon>Hexapoda</taxon>
        <taxon>Insecta</taxon>
        <taxon>Pterygota</taxon>
        <taxon>Neoptera</taxon>
        <taxon>Paraneoptera</taxon>
        <taxon>Hemiptera</taxon>
        <taxon>Sternorrhyncha</taxon>
        <taxon>Aphidomorpha</taxon>
        <taxon>Aphidoidea</taxon>
        <taxon>Aphididae</taxon>
        <taxon>Aphidini</taxon>
        <taxon>Aphis</taxon>
        <taxon>Aphis</taxon>
    </lineage>
</organism>
<dbReference type="Pfam" id="PF05485">
    <property type="entry name" value="THAP"/>
    <property type="match status" value="1"/>
</dbReference>
<dbReference type="AlphaFoldDB" id="A0A6G0W1E6"/>
<keyword evidence="2 5" id="KW-0863">Zinc-finger</keyword>
<evidence type="ECO:0000256" key="2">
    <source>
        <dbReference type="ARBA" id="ARBA00022771"/>
    </source>
</evidence>
<dbReference type="PROSITE" id="PS50950">
    <property type="entry name" value="ZF_THAP"/>
    <property type="match status" value="1"/>
</dbReference>
<reference evidence="7 8" key="1">
    <citation type="submission" date="2019-08" db="EMBL/GenBank/DDBJ databases">
        <title>Whole genome of Aphis craccivora.</title>
        <authorList>
            <person name="Voronova N.V."/>
            <person name="Shulinski R.S."/>
            <person name="Bandarenka Y.V."/>
            <person name="Zhorov D.G."/>
            <person name="Warner D."/>
        </authorList>
    </citation>
    <scope>NUCLEOTIDE SEQUENCE [LARGE SCALE GENOMIC DNA]</scope>
    <source>
        <strain evidence="7">180601</strain>
        <tissue evidence="7">Whole Body</tissue>
    </source>
</reference>
<dbReference type="InterPro" id="IPR048366">
    <property type="entry name" value="TNP-like_GBD"/>
</dbReference>
<dbReference type="GO" id="GO:0003677">
    <property type="term" value="F:DNA binding"/>
    <property type="evidence" value="ECO:0007669"/>
    <property type="project" value="UniProtKB-UniRule"/>
</dbReference>
<keyword evidence="7" id="KW-0548">Nucleotidyltransferase</keyword>
<keyword evidence="4 5" id="KW-0238">DNA-binding</keyword>
<comment type="caution">
    <text evidence="7">The sequence shown here is derived from an EMBL/GenBank/DDBJ whole genome shotgun (WGS) entry which is preliminary data.</text>
</comment>
<protein>
    <submittedName>
        <fullName evidence="7">Reverse transcriptase domain-containing protein</fullName>
    </submittedName>
</protein>
<keyword evidence="1" id="KW-0479">Metal-binding</keyword>
<feature type="domain" description="THAP-type" evidence="6">
    <location>
        <begin position="1"/>
        <end position="74"/>
    </location>
</feature>
<evidence type="ECO:0000313" key="8">
    <source>
        <dbReference type="Proteomes" id="UP000478052"/>
    </source>
</evidence>
<evidence type="ECO:0000313" key="7">
    <source>
        <dbReference type="EMBL" id="KAF0718591.1"/>
    </source>
</evidence>